<dbReference type="HOGENOM" id="CLU_794579_0_0_1"/>
<dbReference type="OrthoDB" id="2884925at2759"/>
<dbReference type="EMBL" id="JH795861">
    <property type="protein sequence ID" value="EJU02587.1"/>
    <property type="molecule type" value="Genomic_DNA"/>
</dbReference>
<dbReference type="RefSeq" id="XP_040629481.1">
    <property type="nucleotide sequence ID" value="XM_040770044.1"/>
</dbReference>
<protein>
    <recommendedName>
        <fullName evidence="1">F-box domain-containing protein</fullName>
    </recommendedName>
</protein>
<evidence type="ECO:0000313" key="2">
    <source>
        <dbReference type="EMBL" id="EJU02587.1"/>
    </source>
</evidence>
<gene>
    <name evidence="2" type="ORF">DACRYDRAFT_115630</name>
</gene>
<sequence>MRLLEASPRSEIVRYTPAIGRLPTELLQEIFLFAVDDDDKHKHTKWVVSHVCRHWRHVATHYPRLWSRMRFDPTTRLGSRRLLQAASQMAQAVDLDICMTWSATSSNWAGRREKANFIALALSRRSQWKSLVITDNEFGVESNLAVLAEGVRHAALPRLKSVQYHTTRNGGEGHRVFELVTSASNLEVLNLRNVDFMGRRVPERLRILRLDNCNLRTIDALYEMLALVPNLKVLHISIPCPTPAYTSTTTHNLFPCYSFACSPWDYGHIHTTPGLCGSWLLRTWAPSIYGPLETLVLTACPSTQLKGEQKLATRRFLKRLQPGAGKFRRSMFLNCLALHYLSCGLCNPC</sequence>
<reference evidence="2 3" key="1">
    <citation type="journal article" date="2012" name="Science">
        <title>The Paleozoic origin of enzymatic lignin decomposition reconstructed from 31 fungal genomes.</title>
        <authorList>
            <person name="Floudas D."/>
            <person name="Binder M."/>
            <person name="Riley R."/>
            <person name="Barry K."/>
            <person name="Blanchette R.A."/>
            <person name="Henrissat B."/>
            <person name="Martinez A.T."/>
            <person name="Otillar R."/>
            <person name="Spatafora J.W."/>
            <person name="Yadav J.S."/>
            <person name="Aerts A."/>
            <person name="Benoit I."/>
            <person name="Boyd A."/>
            <person name="Carlson A."/>
            <person name="Copeland A."/>
            <person name="Coutinho P.M."/>
            <person name="de Vries R.P."/>
            <person name="Ferreira P."/>
            <person name="Findley K."/>
            <person name="Foster B."/>
            <person name="Gaskell J."/>
            <person name="Glotzer D."/>
            <person name="Gorecki P."/>
            <person name="Heitman J."/>
            <person name="Hesse C."/>
            <person name="Hori C."/>
            <person name="Igarashi K."/>
            <person name="Jurgens J.A."/>
            <person name="Kallen N."/>
            <person name="Kersten P."/>
            <person name="Kohler A."/>
            <person name="Kuees U."/>
            <person name="Kumar T.K.A."/>
            <person name="Kuo A."/>
            <person name="LaButti K."/>
            <person name="Larrondo L.F."/>
            <person name="Lindquist E."/>
            <person name="Ling A."/>
            <person name="Lombard V."/>
            <person name="Lucas S."/>
            <person name="Lundell T."/>
            <person name="Martin R."/>
            <person name="McLaughlin D.J."/>
            <person name="Morgenstern I."/>
            <person name="Morin E."/>
            <person name="Murat C."/>
            <person name="Nagy L.G."/>
            <person name="Nolan M."/>
            <person name="Ohm R.A."/>
            <person name="Patyshakuliyeva A."/>
            <person name="Rokas A."/>
            <person name="Ruiz-Duenas F.J."/>
            <person name="Sabat G."/>
            <person name="Salamov A."/>
            <person name="Samejima M."/>
            <person name="Schmutz J."/>
            <person name="Slot J.C."/>
            <person name="St John F."/>
            <person name="Stenlid J."/>
            <person name="Sun H."/>
            <person name="Sun S."/>
            <person name="Syed K."/>
            <person name="Tsang A."/>
            <person name="Wiebenga A."/>
            <person name="Young D."/>
            <person name="Pisabarro A."/>
            <person name="Eastwood D.C."/>
            <person name="Martin F."/>
            <person name="Cullen D."/>
            <person name="Grigoriev I.V."/>
            <person name="Hibbett D.S."/>
        </authorList>
    </citation>
    <scope>NUCLEOTIDE SEQUENCE [LARGE SCALE GENOMIC DNA]</scope>
    <source>
        <strain evidence="2 3">DJM-731 SS1</strain>
    </source>
</reference>
<dbReference type="InterPro" id="IPR036047">
    <property type="entry name" value="F-box-like_dom_sf"/>
</dbReference>
<dbReference type="Gene3D" id="3.80.10.10">
    <property type="entry name" value="Ribonuclease Inhibitor"/>
    <property type="match status" value="1"/>
</dbReference>
<organism evidence="2 3">
    <name type="scientific">Dacryopinax primogenitus (strain DJM 731)</name>
    <name type="common">Brown rot fungus</name>
    <dbReference type="NCBI Taxonomy" id="1858805"/>
    <lineage>
        <taxon>Eukaryota</taxon>
        <taxon>Fungi</taxon>
        <taxon>Dikarya</taxon>
        <taxon>Basidiomycota</taxon>
        <taxon>Agaricomycotina</taxon>
        <taxon>Dacrymycetes</taxon>
        <taxon>Dacrymycetales</taxon>
        <taxon>Dacrymycetaceae</taxon>
        <taxon>Dacryopinax</taxon>
    </lineage>
</organism>
<evidence type="ECO:0000259" key="1">
    <source>
        <dbReference type="Pfam" id="PF12937"/>
    </source>
</evidence>
<dbReference type="GeneID" id="63685106"/>
<dbReference type="STRING" id="1858805.M5G9P2"/>
<dbReference type="Proteomes" id="UP000030653">
    <property type="component" value="Unassembled WGS sequence"/>
</dbReference>
<dbReference type="SUPFAM" id="SSF81383">
    <property type="entry name" value="F-box domain"/>
    <property type="match status" value="1"/>
</dbReference>
<dbReference type="AlphaFoldDB" id="M5G9P2"/>
<keyword evidence="3" id="KW-1185">Reference proteome</keyword>
<name>M5G9P2_DACPD</name>
<proteinExistence type="predicted"/>
<evidence type="ECO:0000313" key="3">
    <source>
        <dbReference type="Proteomes" id="UP000030653"/>
    </source>
</evidence>
<dbReference type="InterPro" id="IPR032675">
    <property type="entry name" value="LRR_dom_sf"/>
</dbReference>
<dbReference type="SUPFAM" id="SSF52047">
    <property type="entry name" value="RNI-like"/>
    <property type="match status" value="1"/>
</dbReference>
<accession>M5G9P2</accession>
<dbReference type="InterPro" id="IPR001810">
    <property type="entry name" value="F-box_dom"/>
</dbReference>
<dbReference type="Pfam" id="PF12937">
    <property type="entry name" value="F-box-like"/>
    <property type="match status" value="1"/>
</dbReference>
<feature type="domain" description="F-box" evidence="1">
    <location>
        <begin position="19"/>
        <end position="71"/>
    </location>
</feature>
<dbReference type="Gene3D" id="1.20.1280.50">
    <property type="match status" value="1"/>
</dbReference>